<protein>
    <submittedName>
        <fullName evidence="4">Disulfide bond formation protein DsbA</fullName>
    </submittedName>
</protein>
<evidence type="ECO:0000256" key="2">
    <source>
        <dbReference type="SAM" id="SignalP"/>
    </source>
</evidence>
<dbReference type="Proteomes" id="UP000242175">
    <property type="component" value="Chromosome small"/>
</dbReference>
<dbReference type="EMBL" id="CP022356">
    <property type="protein sequence ID" value="ASK79538.1"/>
    <property type="molecule type" value="Genomic_DNA"/>
</dbReference>
<dbReference type="PROSITE" id="PS51352">
    <property type="entry name" value="THIOREDOXIN_2"/>
    <property type="match status" value="1"/>
</dbReference>
<dbReference type="OrthoDB" id="9780340at2"/>
<keyword evidence="1" id="KW-0175">Coiled coil</keyword>
<keyword evidence="2" id="KW-0732">Signal</keyword>
<feature type="domain" description="Thioredoxin" evidence="3">
    <location>
        <begin position="65"/>
        <end position="196"/>
    </location>
</feature>
<feature type="coiled-coil region" evidence="1">
    <location>
        <begin position="54"/>
        <end position="83"/>
    </location>
</feature>
<reference evidence="4 5" key="1">
    <citation type="journal article" date="2016" name="Int. J. Syst. Evol. Microbiol.">
        <title>Paraphotobacterium marinum gen. nov., sp. nov., a member of the family Vibrionaceae, isolated from surface seawater.</title>
        <authorList>
            <person name="Huang Z."/>
            <person name="Dong C."/>
            <person name="Shao Z."/>
        </authorList>
    </citation>
    <scope>NUCLEOTIDE SEQUENCE [LARGE SCALE GENOMIC DNA]</scope>
    <source>
        <strain evidence="4 5">NSCS20N07D</strain>
    </source>
</reference>
<proteinExistence type="predicted"/>
<feature type="signal peptide" evidence="2">
    <location>
        <begin position="1"/>
        <end position="23"/>
    </location>
</feature>
<keyword evidence="5" id="KW-1185">Reference proteome</keyword>
<accession>A0A220VGJ8</accession>
<dbReference type="PANTHER" id="PTHR35272">
    <property type="entry name" value="THIOL:DISULFIDE INTERCHANGE PROTEIN DSBC-RELATED"/>
    <property type="match status" value="1"/>
</dbReference>
<name>A0A220VGJ8_9GAMM</name>
<evidence type="ECO:0000259" key="3">
    <source>
        <dbReference type="PROSITE" id="PS51352"/>
    </source>
</evidence>
<gene>
    <name evidence="4" type="ORF">CF386_10805</name>
</gene>
<dbReference type="InterPro" id="IPR012336">
    <property type="entry name" value="Thioredoxin-like_fold"/>
</dbReference>
<dbReference type="InterPro" id="IPR013766">
    <property type="entry name" value="Thioredoxin_domain"/>
</dbReference>
<dbReference type="InterPro" id="IPR041205">
    <property type="entry name" value="ScsC_N"/>
</dbReference>
<dbReference type="Pfam" id="PF13462">
    <property type="entry name" value="Thioredoxin_4"/>
    <property type="match status" value="1"/>
</dbReference>
<dbReference type="Pfam" id="PF18312">
    <property type="entry name" value="ScsC_N"/>
    <property type="match status" value="1"/>
</dbReference>
<evidence type="ECO:0000313" key="5">
    <source>
        <dbReference type="Proteomes" id="UP000242175"/>
    </source>
</evidence>
<dbReference type="Gene3D" id="3.40.30.10">
    <property type="entry name" value="Glutaredoxin"/>
    <property type="match status" value="1"/>
</dbReference>
<dbReference type="InterPro" id="IPR036249">
    <property type="entry name" value="Thioredoxin-like_sf"/>
</dbReference>
<dbReference type="RefSeq" id="WP_089074446.1">
    <property type="nucleotide sequence ID" value="NZ_CBCSAM010000008.1"/>
</dbReference>
<dbReference type="InterPro" id="IPR051470">
    <property type="entry name" value="Thiol:disulfide_interchange"/>
</dbReference>
<evidence type="ECO:0000313" key="4">
    <source>
        <dbReference type="EMBL" id="ASK79538.1"/>
    </source>
</evidence>
<sequence length="265" mass="29538">MKNKIISSVLFSALALAGCNAQAEKTNFDNLSQSDKDQIGKIASDYIIDHPDVLIKASNKLQSQQEEQQKAEAKKMVKAVLANKEKLLSDPATPVYGPQDAKVALIEFFDYQCAYCSKMAPYMKQIEEKYPKVKFVFKETPIFGSQWEASDYAAKVGLWIYKNYGSKAYNNYHNDLFATNKMEGQLQKSDINAVAKKIGADISKFDDKENTSVDISLFKDLGFQGTPSFIVMPVKNANENNTFVIPGADPNSIVTAIEKVQKQTN</sequence>
<organism evidence="4 5">
    <name type="scientific">Paraphotobacterium marinum</name>
    <dbReference type="NCBI Taxonomy" id="1755811"/>
    <lineage>
        <taxon>Bacteria</taxon>
        <taxon>Pseudomonadati</taxon>
        <taxon>Pseudomonadota</taxon>
        <taxon>Gammaproteobacteria</taxon>
        <taxon>Vibrionales</taxon>
        <taxon>Vibrionaceae</taxon>
        <taxon>Paraphotobacterium</taxon>
    </lineage>
</organism>
<dbReference type="SUPFAM" id="SSF52833">
    <property type="entry name" value="Thioredoxin-like"/>
    <property type="match status" value="1"/>
</dbReference>
<dbReference type="PANTHER" id="PTHR35272:SF3">
    <property type="entry name" value="THIOL:DISULFIDE INTERCHANGE PROTEIN DSBC"/>
    <property type="match status" value="1"/>
</dbReference>
<feature type="chain" id="PRO_5012374910" evidence="2">
    <location>
        <begin position="24"/>
        <end position="265"/>
    </location>
</feature>
<dbReference type="KEGG" id="pmai:CF386_10805"/>
<evidence type="ECO:0000256" key="1">
    <source>
        <dbReference type="SAM" id="Coils"/>
    </source>
</evidence>
<dbReference type="AlphaFoldDB" id="A0A220VGJ8"/>
<dbReference type="PROSITE" id="PS51257">
    <property type="entry name" value="PROKAR_LIPOPROTEIN"/>
    <property type="match status" value="1"/>
</dbReference>